<feature type="chain" id="PRO_5005544940" evidence="1">
    <location>
        <begin position="21"/>
        <end position="144"/>
    </location>
</feature>
<accession>A0A0L0N7V8</accession>
<gene>
    <name evidence="2" type="ORF">TOPH_05117</name>
</gene>
<sequence>MKTTGTLALLSAADASLVSASPLEARGMRFRPQPFSWNEAVGIDGVLSNSNSAGPLGGIGNTAADLARGAVDVAGSVAGDIVNAPLDLLGKIQGKRVAEDANEARADAVDDDDEICDEEAKKHPGIASVCKSAGFYIYNNSGHV</sequence>
<keyword evidence="1" id="KW-0732">Signal</keyword>
<feature type="signal peptide" evidence="1">
    <location>
        <begin position="1"/>
        <end position="20"/>
    </location>
</feature>
<comment type="caution">
    <text evidence="2">The sequence shown here is derived from an EMBL/GenBank/DDBJ whole genome shotgun (WGS) entry which is preliminary data.</text>
</comment>
<evidence type="ECO:0000256" key="1">
    <source>
        <dbReference type="SAM" id="SignalP"/>
    </source>
</evidence>
<dbReference type="Proteomes" id="UP000036947">
    <property type="component" value="Unassembled WGS sequence"/>
</dbReference>
<organism evidence="2 3">
    <name type="scientific">Tolypocladium ophioglossoides (strain CBS 100239)</name>
    <name type="common">Snaketongue truffleclub</name>
    <name type="synonym">Elaphocordyceps ophioglossoides</name>
    <dbReference type="NCBI Taxonomy" id="1163406"/>
    <lineage>
        <taxon>Eukaryota</taxon>
        <taxon>Fungi</taxon>
        <taxon>Dikarya</taxon>
        <taxon>Ascomycota</taxon>
        <taxon>Pezizomycotina</taxon>
        <taxon>Sordariomycetes</taxon>
        <taxon>Hypocreomycetidae</taxon>
        <taxon>Hypocreales</taxon>
        <taxon>Ophiocordycipitaceae</taxon>
        <taxon>Tolypocladium</taxon>
    </lineage>
</organism>
<dbReference type="AlphaFoldDB" id="A0A0L0N7V8"/>
<reference evidence="2 3" key="1">
    <citation type="journal article" date="2015" name="BMC Genomics">
        <title>The genome of the truffle-parasite Tolypocladium ophioglossoides and the evolution of antifungal peptaibiotics.</title>
        <authorList>
            <person name="Quandt C.A."/>
            <person name="Bushley K.E."/>
            <person name="Spatafora J.W."/>
        </authorList>
    </citation>
    <scope>NUCLEOTIDE SEQUENCE [LARGE SCALE GENOMIC DNA]</scope>
    <source>
        <strain evidence="2 3">CBS 100239</strain>
    </source>
</reference>
<evidence type="ECO:0000313" key="2">
    <source>
        <dbReference type="EMBL" id="KND90141.1"/>
    </source>
</evidence>
<name>A0A0L0N7V8_TOLOC</name>
<protein>
    <submittedName>
        <fullName evidence="2">Uncharacterized protein</fullName>
    </submittedName>
</protein>
<dbReference type="EMBL" id="LFRF01000014">
    <property type="protein sequence ID" value="KND90141.1"/>
    <property type="molecule type" value="Genomic_DNA"/>
</dbReference>
<dbReference type="OrthoDB" id="5598844at2759"/>
<evidence type="ECO:0000313" key="3">
    <source>
        <dbReference type="Proteomes" id="UP000036947"/>
    </source>
</evidence>
<keyword evidence="3" id="KW-1185">Reference proteome</keyword>
<proteinExistence type="predicted"/>